<dbReference type="InterPro" id="IPR050297">
    <property type="entry name" value="LipidA_mod_glycosyltrf_83"/>
</dbReference>
<dbReference type="EMBL" id="DF820458">
    <property type="protein sequence ID" value="GAK52275.1"/>
    <property type="molecule type" value="Genomic_DNA"/>
</dbReference>
<keyword evidence="7 8" id="KW-0472">Membrane</keyword>
<feature type="transmembrane region" description="Helical" evidence="8">
    <location>
        <begin position="293"/>
        <end position="319"/>
    </location>
</feature>
<dbReference type="AlphaFoldDB" id="A0A081BPF9"/>
<feature type="transmembrane region" description="Helical" evidence="8">
    <location>
        <begin position="184"/>
        <end position="201"/>
    </location>
</feature>
<feature type="transmembrane region" description="Helical" evidence="8">
    <location>
        <begin position="207"/>
        <end position="224"/>
    </location>
</feature>
<dbReference type="STRING" id="1499966.U14_03526"/>
<evidence type="ECO:0000313" key="10">
    <source>
        <dbReference type="EMBL" id="GAK52275.1"/>
    </source>
</evidence>
<dbReference type="GO" id="GO:0016763">
    <property type="term" value="F:pentosyltransferase activity"/>
    <property type="evidence" value="ECO:0007669"/>
    <property type="project" value="TreeGrafter"/>
</dbReference>
<gene>
    <name evidence="10" type="ORF">U14_03526</name>
</gene>
<dbReference type="PANTHER" id="PTHR33908">
    <property type="entry name" value="MANNOSYLTRANSFERASE YKCB-RELATED"/>
    <property type="match status" value="1"/>
</dbReference>
<evidence type="ECO:0000256" key="7">
    <source>
        <dbReference type="ARBA" id="ARBA00023136"/>
    </source>
</evidence>
<dbReference type="PANTHER" id="PTHR33908:SF11">
    <property type="entry name" value="MEMBRANE PROTEIN"/>
    <property type="match status" value="1"/>
</dbReference>
<dbReference type="HOGENOM" id="CLU_339106_0_0_0"/>
<feature type="transmembrane region" description="Helical" evidence="8">
    <location>
        <begin position="355"/>
        <end position="374"/>
    </location>
</feature>
<feature type="transmembrane region" description="Helical" evidence="8">
    <location>
        <begin position="331"/>
        <end position="349"/>
    </location>
</feature>
<proteinExistence type="predicted"/>
<reference evidence="10" key="1">
    <citation type="journal article" date="2015" name="PeerJ">
        <title>First genomic representation of candidate bacterial phylum KSB3 points to enhanced environmental sensing as a trigger of wastewater bulking.</title>
        <authorList>
            <person name="Sekiguchi Y."/>
            <person name="Ohashi A."/>
            <person name="Parks D.H."/>
            <person name="Yamauchi T."/>
            <person name="Tyson G.W."/>
            <person name="Hugenholtz P."/>
        </authorList>
    </citation>
    <scope>NUCLEOTIDE SEQUENCE [LARGE SCALE GENOMIC DNA]</scope>
</reference>
<feature type="transmembrane region" description="Helical" evidence="8">
    <location>
        <begin position="103"/>
        <end position="122"/>
    </location>
</feature>
<sequence>MRNSHAKQVGGSRLLNILCSWKTAVLLLLIFLGSRAVHVTADPPKDLCWSLGVFFDEGMYNHNARNALRFGEWRLDEWNDYYYSAISTAIKYGVMRVIGVGRAQIRLISIAYSMVSLLLLYLAARESYGKTTGMLTLFFFGTNYLSTMYSRLGMQDTQTLTIFVVAFYFWQGGFYRLQQGRRRWGWWLFWAGVFTFLSYTYKNLFLYLLPTPFIAVIAYILLNVRKASLRKQGLTALTFLTAGFSSAFVIWFTTFYYPNREIITQFGDFFTKVQMFPSTKLLHFLKTIYTTPIFAYFSHTPVLLFGTLAMIGVLLFLLCTEKRTELQPSDIFTIVWFFAVFTFTTIIAYRPTRYILPIIPPMCLLTARGMGYILEQAQAGRLLEFPRHVSRAAWGISGLWFVFMGIFAVAPLRIRGLYHAPGSPFNLPVLRDVVLGLSLALFGMAFVAYWRERYSRAIVVPYRLAFACVISLLCASLYFDGTWYRRWVVSPAYVIEETGRDLIARLGDDAYIAGLNAAGVAYDTPYKVLCSWEGFVNYKENPFDKYRLTHLFLSNDRGTEERRYYFKKYPREMSRATLLQQYLIKDTFYSLFSLVEPTLKIQVKTVNFSPGQAVDFLMSMTNRDFRQPRQFQVNWYLYPQDMPDPLAPAAISLPRSLEFEPKQERPFYLSGALPTQPGIYRLLASWQETKTQTFEAQKAQTAIGEIVEDAAASDGKAMRILPGIRDFALYGQYVYLPPGAYHAALRVKVSRKAASQPLIRFEVTANFGKKQIAQRDIRSEEIAATGEYLELALPFALTEETGEVEFRVFSYGRAQMAIDNVSVAAREGVWFRSPVTIE</sequence>
<keyword evidence="3" id="KW-0328">Glycosyltransferase</keyword>
<evidence type="ECO:0000256" key="4">
    <source>
        <dbReference type="ARBA" id="ARBA00022679"/>
    </source>
</evidence>
<feature type="transmembrane region" description="Helical" evidence="8">
    <location>
        <begin position="236"/>
        <end position="257"/>
    </location>
</feature>
<evidence type="ECO:0000256" key="8">
    <source>
        <dbReference type="SAM" id="Phobius"/>
    </source>
</evidence>
<protein>
    <recommendedName>
        <fullName evidence="9">Glycosyltransferase RgtA/B/C/D-like domain-containing protein</fullName>
    </recommendedName>
</protein>
<name>A0A081BPF9_9BACT</name>
<evidence type="ECO:0000256" key="6">
    <source>
        <dbReference type="ARBA" id="ARBA00022989"/>
    </source>
</evidence>
<feature type="transmembrane region" description="Helical" evidence="8">
    <location>
        <begin position="462"/>
        <end position="479"/>
    </location>
</feature>
<dbReference type="InterPro" id="IPR038731">
    <property type="entry name" value="RgtA/B/C-like"/>
</dbReference>
<accession>A0A081BPF9</accession>
<evidence type="ECO:0000313" key="11">
    <source>
        <dbReference type="Proteomes" id="UP000030700"/>
    </source>
</evidence>
<keyword evidence="4" id="KW-0808">Transferase</keyword>
<feature type="transmembrane region" description="Helical" evidence="8">
    <location>
        <begin position="158"/>
        <end position="177"/>
    </location>
</feature>
<comment type="subcellular location">
    <subcellularLocation>
        <location evidence="1">Cell membrane</location>
        <topology evidence="1">Multi-pass membrane protein</topology>
    </subcellularLocation>
</comment>
<keyword evidence="5 8" id="KW-0812">Transmembrane</keyword>
<keyword evidence="11" id="KW-1185">Reference proteome</keyword>
<evidence type="ECO:0000256" key="2">
    <source>
        <dbReference type="ARBA" id="ARBA00022475"/>
    </source>
</evidence>
<organism evidence="10">
    <name type="scientific">Candidatus Moduliflexus flocculans</name>
    <dbReference type="NCBI Taxonomy" id="1499966"/>
    <lineage>
        <taxon>Bacteria</taxon>
        <taxon>Candidatus Moduliflexota</taxon>
        <taxon>Candidatus Moduliflexia</taxon>
        <taxon>Candidatus Moduliflexales</taxon>
        <taxon>Candidatus Moduliflexaceae</taxon>
    </lineage>
</organism>
<evidence type="ECO:0000259" key="9">
    <source>
        <dbReference type="Pfam" id="PF13231"/>
    </source>
</evidence>
<keyword evidence="2" id="KW-1003">Cell membrane</keyword>
<keyword evidence="6 8" id="KW-1133">Transmembrane helix</keyword>
<dbReference type="Pfam" id="PF13231">
    <property type="entry name" value="PMT_2"/>
    <property type="match status" value="1"/>
</dbReference>
<dbReference type="Proteomes" id="UP000030700">
    <property type="component" value="Unassembled WGS sequence"/>
</dbReference>
<dbReference type="GO" id="GO:0005886">
    <property type="term" value="C:plasma membrane"/>
    <property type="evidence" value="ECO:0007669"/>
    <property type="project" value="UniProtKB-SubCell"/>
</dbReference>
<feature type="domain" description="Glycosyltransferase RgtA/B/C/D-like" evidence="9">
    <location>
        <begin position="93"/>
        <end position="251"/>
    </location>
</feature>
<feature type="transmembrane region" description="Helical" evidence="8">
    <location>
        <begin position="394"/>
        <end position="413"/>
    </location>
</feature>
<evidence type="ECO:0000256" key="5">
    <source>
        <dbReference type="ARBA" id="ARBA00022692"/>
    </source>
</evidence>
<evidence type="ECO:0000256" key="3">
    <source>
        <dbReference type="ARBA" id="ARBA00022676"/>
    </source>
</evidence>
<dbReference type="GO" id="GO:0009103">
    <property type="term" value="P:lipopolysaccharide biosynthetic process"/>
    <property type="evidence" value="ECO:0007669"/>
    <property type="project" value="UniProtKB-ARBA"/>
</dbReference>
<evidence type="ECO:0000256" key="1">
    <source>
        <dbReference type="ARBA" id="ARBA00004651"/>
    </source>
</evidence>
<feature type="transmembrane region" description="Helical" evidence="8">
    <location>
        <begin position="433"/>
        <end position="450"/>
    </location>
</feature>